<geneLocation type="plasmid" evidence="2">
    <name>prgalie4872d</name>
</geneLocation>
<organism evidence="1 2">
    <name type="scientific">Rhizobium gallicum</name>
    <dbReference type="NCBI Taxonomy" id="56730"/>
    <lineage>
        <taxon>Bacteria</taxon>
        <taxon>Pseudomonadati</taxon>
        <taxon>Pseudomonadota</taxon>
        <taxon>Alphaproteobacteria</taxon>
        <taxon>Hyphomicrobiales</taxon>
        <taxon>Rhizobiaceae</taxon>
        <taxon>Rhizobium/Agrobacterium group</taxon>
        <taxon>Rhizobium</taxon>
    </lineage>
</organism>
<reference evidence="1 2" key="1">
    <citation type="submission" date="2016-09" db="EMBL/GenBank/DDBJ databases">
        <title>The complete genome sequences of Rhizobium gallicum, symbiovars gallicum and phaseoli, symbionts associated to common bean (Phaseolus vulgaris).</title>
        <authorList>
            <person name="Bustos P."/>
            <person name="Santamaria R.I."/>
            <person name="Perez-Carrascal O.M."/>
            <person name="Juarez S."/>
            <person name="Lozano L."/>
            <person name="Martinez-Flores I."/>
            <person name="Martinez-Romero E."/>
            <person name="Cevallos M."/>
            <person name="Romero D."/>
            <person name="Davila G."/>
            <person name="Gonzalez V."/>
        </authorList>
    </citation>
    <scope>NUCLEOTIDE SEQUENCE [LARGE SCALE GENOMIC DNA]</scope>
    <source>
        <strain evidence="1 2">IE4872</strain>
        <plasmid evidence="2">prgalie4872d</plasmid>
    </source>
</reference>
<evidence type="ECO:0000313" key="2">
    <source>
        <dbReference type="Proteomes" id="UP000184749"/>
    </source>
</evidence>
<evidence type="ECO:0000313" key="1">
    <source>
        <dbReference type="EMBL" id="APO71575.1"/>
    </source>
</evidence>
<dbReference type="Proteomes" id="UP000184749">
    <property type="component" value="Plasmid pRgalIE4872d"/>
</dbReference>
<proteinExistence type="predicted"/>
<accession>A0A1L5NUJ5</accession>
<sequence length="118" mass="12851">MQAIQHLILSSTLLLSSHAVGVFPLKSFFRSKLRTALQRTHLNGRCAGTGRGRACLADEIFTHYLSRGVREKQARPANPAVDKGDCRRNLALLAAYGLGAGNLSLTMPAYQWGAAFPR</sequence>
<keyword evidence="1" id="KW-0614">Plasmid</keyword>
<protein>
    <submittedName>
        <fullName evidence="1">Uncharacterized protein</fullName>
    </submittedName>
</protein>
<gene>
    <name evidence="1" type="ORF">IE4872_PD01048</name>
</gene>
<dbReference type="EMBL" id="CP017105">
    <property type="protein sequence ID" value="APO71575.1"/>
    <property type="molecule type" value="Genomic_DNA"/>
</dbReference>
<dbReference type="AlphaFoldDB" id="A0A1L5NUJ5"/>
<name>A0A1L5NUJ5_9HYPH</name>